<dbReference type="InterPro" id="IPR036047">
    <property type="entry name" value="F-box-like_dom_sf"/>
</dbReference>
<organism evidence="5 6">
    <name type="scientific">Lineolata rhizophorae</name>
    <dbReference type="NCBI Taxonomy" id="578093"/>
    <lineage>
        <taxon>Eukaryota</taxon>
        <taxon>Fungi</taxon>
        <taxon>Dikarya</taxon>
        <taxon>Ascomycota</taxon>
        <taxon>Pezizomycotina</taxon>
        <taxon>Dothideomycetes</taxon>
        <taxon>Dothideomycetes incertae sedis</taxon>
        <taxon>Lineolatales</taxon>
        <taxon>Lineolataceae</taxon>
        <taxon>Lineolata</taxon>
    </lineage>
</organism>
<evidence type="ECO:0000256" key="2">
    <source>
        <dbReference type="ARBA" id="ARBA00022803"/>
    </source>
</evidence>
<evidence type="ECO:0000256" key="1">
    <source>
        <dbReference type="ARBA" id="ARBA00022737"/>
    </source>
</evidence>
<dbReference type="Proteomes" id="UP000799766">
    <property type="component" value="Unassembled WGS sequence"/>
</dbReference>
<dbReference type="PANTHER" id="PTHR22904">
    <property type="entry name" value="TPR REPEAT CONTAINING PROTEIN"/>
    <property type="match status" value="1"/>
</dbReference>
<name>A0A6A6NP11_9PEZI</name>
<feature type="domain" description="F-box" evidence="4">
    <location>
        <begin position="129"/>
        <end position="176"/>
    </location>
</feature>
<dbReference type="SUPFAM" id="SSF81383">
    <property type="entry name" value="F-box domain"/>
    <property type="match status" value="1"/>
</dbReference>
<evidence type="ECO:0000313" key="5">
    <source>
        <dbReference type="EMBL" id="KAF2453515.1"/>
    </source>
</evidence>
<dbReference type="OrthoDB" id="629492at2759"/>
<dbReference type="SMART" id="SM00028">
    <property type="entry name" value="TPR"/>
    <property type="match status" value="3"/>
</dbReference>
<evidence type="ECO:0000259" key="4">
    <source>
        <dbReference type="PROSITE" id="PS50181"/>
    </source>
</evidence>
<dbReference type="InterPro" id="IPR019734">
    <property type="entry name" value="TPR_rpt"/>
</dbReference>
<feature type="repeat" description="TPR" evidence="3">
    <location>
        <begin position="7"/>
        <end position="40"/>
    </location>
</feature>
<dbReference type="GO" id="GO:0051879">
    <property type="term" value="F:Hsp90 protein binding"/>
    <property type="evidence" value="ECO:0007669"/>
    <property type="project" value="TreeGrafter"/>
</dbReference>
<dbReference type="EMBL" id="MU001697">
    <property type="protein sequence ID" value="KAF2453515.1"/>
    <property type="molecule type" value="Genomic_DNA"/>
</dbReference>
<dbReference type="PANTHER" id="PTHR22904:SF523">
    <property type="entry name" value="STRESS-INDUCED-PHOSPHOPROTEIN 1"/>
    <property type="match status" value="1"/>
</dbReference>
<accession>A0A6A6NP11</accession>
<dbReference type="Gene3D" id="3.80.10.10">
    <property type="entry name" value="Ribonuclease Inhibitor"/>
    <property type="match status" value="1"/>
</dbReference>
<dbReference type="PROSITE" id="PS50005">
    <property type="entry name" value="TPR"/>
    <property type="match status" value="1"/>
</dbReference>
<dbReference type="CDD" id="cd09917">
    <property type="entry name" value="F-box_SF"/>
    <property type="match status" value="1"/>
</dbReference>
<proteinExistence type="predicted"/>
<dbReference type="SUPFAM" id="SSF48452">
    <property type="entry name" value="TPR-like"/>
    <property type="match status" value="1"/>
</dbReference>
<dbReference type="AlphaFoldDB" id="A0A6A6NP11"/>
<protein>
    <recommendedName>
        <fullName evidence="4">F-box domain-containing protein</fullName>
    </recommendedName>
</protein>
<sequence>MPSPFGPADHLAEGKLLYKRADFQNALDAFNSALQFAPHDLVLLDCRAATREKLGNLDEALRDAKSMIRISRADGRGYLRAGKLLSIMAKTDAALSIYDYGLRQVPDTDPTHEALRRMKNKTANATKGRDPLEVLPVELAENIMRCLPFRDVVRCLRVSKGWHRFIASRSCLWESLDLSQARKNVHTAFLMSCFANSKGRLIDASIQQLSQPALVYLVKYCPRSHLTYLRITSQMSEVYVVKTVCQAPNLKDLFVAGQVEFLFSDLVSILSACPNLAKLTAGS</sequence>
<dbReference type="Gene3D" id="1.25.40.10">
    <property type="entry name" value="Tetratricopeptide repeat domain"/>
    <property type="match status" value="1"/>
</dbReference>
<keyword evidence="1" id="KW-0677">Repeat</keyword>
<dbReference type="InterPro" id="IPR001810">
    <property type="entry name" value="F-box_dom"/>
</dbReference>
<gene>
    <name evidence="5" type="ORF">BDY21DRAFT_374835</name>
</gene>
<reference evidence="5" key="1">
    <citation type="journal article" date="2020" name="Stud. Mycol.">
        <title>101 Dothideomycetes genomes: a test case for predicting lifestyles and emergence of pathogens.</title>
        <authorList>
            <person name="Haridas S."/>
            <person name="Albert R."/>
            <person name="Binder M."/>
            <person name="Bloem J."/>
            <person name="Labutti K."/>
            <person name="Salamov A."/>
            <person name="Andreopoulos B."/>
            <person name="Baker S."/>
            <person name="Barry K."/>
            <person name="Bills G."/>
            <person name="Bluhm B."/>
            <person name="Cannon C."/>
            <person name="Castanera R."/>
            <person name="Culley D."/>
            <person name="Daum C."/>
            <person name="Ezra D."/>
            <person name="Gonzalez J."/>
            <person name="Henrissat B."/>
            <person name="Kuo A."/>
            <person name="Liang C."/>
            <person name="Lipzen A."/>
            <person name="Lutzoni F."/>
            <person name="Magnuson J."/>
            <person name="Mondo S."/>
            <person name="Nolan M."/>
            <person name="Ohm R."/>
            <person name="Pangilinan J."/>
            <person name="Park H.-J."/>
            <person name="Ramirez L."/>
            <person name="Alfaro M."/>
            <person name="Sun H."/>
            <person name="Tritt A."/>
            <person name="Yoshinaga Y."/>
            <person name="Zwiers L.-H."/>
            <person name="Turgeon B."/>
            <person name="Goodwin S."/>
            <person name="Spatafora J."/>
            <person name="Crous P."/>
            <person name="Grigoriev I."/>
        </authorList>
    </citation>
    <scope>NUCLEOTIDE SEQUENCE</scope>
    <source>
        <strain evidence="5">ATCC 16933</strain>
    </source>
</reference>
<dbReference type="InterPro" id="IPR032675">
    <property type="entry name" value="LRR_dom_sf"/>
</dbReference>
<dbReference type="SMART" id="SM00256">
    <property type="entry name" value="FBOX"/>
    <property type="match status" value="1"/>
</dbReference>
<dbReference type="Pfam" id="PF12937">
    <property type="entry name" value="F-box-like"/>
    <property type="match status" value="1"/>
</dbReference>
<evidence type="ECO:0000313" key="6">
    <source>
        <dbReference type="Proteomes" id="UP000799766"/>
    </source>
</evidence>
<keyword evidence="6" id="KW-1185">Reference proteome</keyword>
<evidence type="ECO:0000256" key="3">
    <source>
        <dbReference type="PROSITE-ProRule" id="PRU00339"/>
    </source>
</evidence>
<dbReference type="InterPro" id="IPR011990">
    <property type="entry name" value="TPR-like_helical_dom_sf"/>
</dbReference>
<keyword evidence="2 3" id="KW-0802">TPR repeat</keyword>
<dbReference type="PROSITE" id="PS50181">
    <property type="entry name" value="FBOX"/>
    <property type="match status" value="1"/>
</dbReference>